<dbReference type="PANTHER" id="PTHR39569:SF1">
    <property type="entry name" value="INORGANIC TRIPHOSPHATASE"/>
    <property type="match status" value="1"/>
</dbReference>
<organism evidence="1 2">
    <name type="scientific">Escherichia coli</name>
    <dbReference type="NCBI Taxonomy" id="562"/>
    <lineage>
        <taxon>Bacteria</taxon>
        <taxon>Pseudomonadati</taxon>
        <taxon>Pseudomonadota</taxon>
        <taxon>Gammaproteobacteria</taxon>
        <taxon>Enterobacterales</taxon>
        <taxon>Enterobacteriaceae</taxon>
        <taxon>Escherichia</taxon>
    </lineage>
</organism>
<accession>A0A376VXC7</accession>
<protein>
    <submittedName>
        <fullName evidence="1">Putative adenylate cyclase</fullName>
    </submittedName>
</protein>
<gene>
    <name evidence="1" type="ORF">NCTC9081_01209</name>
</gene>
<evidence type="ECO:0000313" key="2">
    <source>
        <dbReference type="Proteomes" id="UP000254716"/>
    </source>
</evidence>
<reference evidence="1 2" key="1">
    <citation type="submission" date="2018-06" db="EMBL/GenBank/DDBJ databases">
        <authorList>
            <consortium name="Pathogen Informatics"/>
            <person name="Doyle S."/>
        </authorList>
    </citation>
    <scope>NUCLEOTIDE SEQUENCE [LARGE SCALE GENOMIC DNA]</scope>
    <source>
        <strain evidence="1 2">NCTC9081</strain>
    </source>
</reference>
<dbReference type="InterPro" id="IPR039013">
    <property type="entry name" value="YgiF"/>
</dbReference>
<sequence length="85" mass="10036">MLLNLKAFFCQPLGDRYRDQLPRLTRDIDSILLLAGYYDPVVAQAWLENWQGLRHAIATGQRIEIEHFRNEANNQEPFWLHSGKR</sequence>
<dbReference type="AlphaFoldDB" id="A0A376VXC7"/>
<dbReference type="PANTHER" id="PTHR39569">
    <property type="entry name" value="INORGANIC TRIPHOSPHATASE"/>
    <property type="match status" value="1"/>
</dbReference>
<dbReference type="GO" id="GO:0050355">
    <property type="term" value="F:inorganic triphosphate phosphatase activity"/>
    <property type="evidence" value="ECO:0007669"/>
    <property type="project" value="InterPro"/>
</dbReference>
<dbReference type="EMBL" id="UGCV01000008">
    <property type="protein sequence ID" value="STJ15837.1"/>
    <property type="molecule type" value="Genomic_DNA"/>
</dbReference>
<evidence type="ECO:0000313" key="1">
    <source>
        <dbReference type="EMBL" id="STJ15837.1"/>
    </source>
</evidence>
<proteinExistence type="predicted"/>
<dbReference type="Proteomes" id="UP000254716">
    <property type="component" value="Unassembled WGS sequence"/>
</dbReference>
<dbReference type="GO" id="GO:0046872">
    <property type="term" value="F:metal ion binding"/>
    <property type="evidence" value="ECO:0007669"/>
    <property type="project" value="TreeGrafter"/>
</dbReference>
<name>A0A376VXC7_ECOLX</name>